<keyword evidence="1" id="KW-0042">Antenna complex</keyword>
<gene>
    <name evidence="3" type="ORF">Cylst_2439</name>
</gene>
<comment type="similarity">
    <text evidence="1">Belongs to the orange carotenoid-binding protein family.</text>
</comment>
<dbReference type="GO" id="GO:0016037">
    <property type="term" value="P:light absorption"/>
    <property type="evidence" value="ECO:0007669"/>
    <property type="project" value="UniProtKB-UniRule"/>
</dbReference>
<feature type="domain" description="OCP N-terminal" evidence="2">
    <location>
        <begin position="49"/>
        <end position="169"/>
    </location>
</feature>
<dbReference type="Gene3D" id="1.10.2090.10">
    <property type="entry name" value="Orange carotenoid-binding protein, N-terminal domain"/>
    <property type="match status" value="2"/>
</dbReference>
<dbReference type="KEGG" id="csg:Cylst_2439"/>
<dbReference type="RefSeq" id="WP_015207911.1">
    <property type="nucleotide sequence ID" value="NC_019757.1"/>
</dbReference>
<dbReference type="AlphaFoldDB" id="K9WYT4"/>
<dbReference type="OrthoDB" id="531081at2"/>
<evidence type="ECO:0000256" key="1">
    <source>
        <dbReference type="PROSITE-ProRule" id="PRU01109"/>
    </source>
</evidence>
<dbReference type="Pfam" id="PF09150">
    <property type="entry name" value="Carot_N"/>
    <property type="match status" value="2"/>
</dbReference>
<accession>K9WYT4</accession>
<reference evidence="3 4" key="1">
    <citation type="submission" date="2012-06" db="EMBL/GenBank/DDBJ databases">
        <title>Finished chromosome of genome of Cylindrospermum stagnale PCC 7417.</title>
        <authorList>
            <consortium name="US DOE Joint Genome Institute"/>
            <person name="Gugger M."/>
            <person name="Coursin T."/>
            <person name="Rippka R."/>
            <person name="Tandeau De Marsac N."/>
            <person name="Huntemann M."/>
            <person name="Wei C.-L."/>
            <person name="Han J."/>
            <person name="Detter J.C."/>
            <person name="Han C."/>
            <person name="Tapia R."/>
            <person name="Chen A."/>
            <person name="Kyrpides N."/>
            <person name="Mavromatis K."/>
            <person name="Markowitz V."/>
            <person name="Szeto E."/>
            <person name="Ivanova N."/>
            <person name="Pagani I."/>
            <person name="Pati A."/>
            <person name="Goodwin L."/>
            <person name="Nordberg H.P."/>
            <person name="Cantor M.N."/>
            <person name="Hua S.X."/>
            <person name="Woyke T."/>
            <person name="Kerfeld C.A."/>
        </authorList>
    </citation>
    <scope>NUCLEOTIDE SEQUENCE [LARGE SCALE GENOMIC DNA]</scope>
    <source>
        <strain evidence="3 4">PCC 7417</strain>
    </source>
</reference>
<dbReference type="PROSITE" id="PS51773">
    <property type="entry name" value="OCP_N"/>
    <property type="match status" value="1"/>
</dbReference>
<dbReference type="STRING" id="56107.Cylst_2439"/>
<dbReference type="InterPro" id="IPR036917">
    <property type="entry name" value="Orange_carotenoid-bd_N_sf"/>
</dbReference>
<keyword evidence="1" id="KW-0157">Chromophore</keyword>
<evidence type="ECO:0000313" key="3">
    <source>
        <dbReference type="EMBL" id="AFZ24657.1"/>
    </source>
</evidence>
<keyword evidence="1" id="KW-0472">Membrane</keyword>
<dbReference type="Proteomes" id="UP000010475">
    <property type="component" value="Chromosome"/>
</dbReference>
<dbReference type="GO" id="GO:0030089">
    <property type="term" value="C:phycobilisome"/>
    <property type="evidence" value="ECO:0007669"/>
    <property type="project" value="UniProtKB-UniRule"/>
</dbReference>
<dbReference type="GO" id="GO:0031404">
    <property type="term" value="F:chloride ion binding"/>
    <property type="evidence" value="ECO:0007669"/>
    <property type="project" value="InterPro"/>
</dbReference>
<sequence length="169" mass="19069">MTYTNIYPLEQAVSAFNKLDIDDRLEVLALLYQQRAHLISLDDLDAIDQDSLHLMLTQIQHLTSEEKLAFLSDLLLKDDTVQGGMTLDTDTSIEVIELASSGSSYPTNEYHSLDTESKLAFWFVFAENLRELVIGIPNDYSPTAVVKKVFNSLNSLEPDELVVFLKQVL</sequence>
<evidence type="ECO:0000313" key="4">
    <source>
        <dbReference type="Proteomes" id="UP000010475"/>
    </source>
</evidence>
<name>K9WYT4_9NOST</name>
<dbReference type="InterPro" id="IPR015233">
    <property type="entry name" value="Orange_carotenoid-bd_N"/>
</dbReference>
<dbReference type="SUPFAM" id="SSF81930">
    <property type="entry name" value="Orange carotenoid protein, N-terminal domain"/>
    <property type="match status" value="1"/>
</dbReference>
<organism evidence="3 4">
    <name type="scientific">Cylindrospermum stagnale PCC 7417</name>
    <dbReference type="NCBI Taxonomy" id="56107"/>
    <lineage>
        <taxon>Bacteria</taxon>
        <taxon>Bacillati</taxon>
        <taxon>Cyanobacteriota</taxon>
        <taxon>Cyanophyceae</taxon>
        <taxon>Nostocales</taxon>
        <taxon>Nostocaceae</taxon>
        <taxon>Cylindrospermum</taxon>
    </lineage>
</organism>
<dbReference type="EMBL" id="CP003642">
    <property type="protein sequence ID" value="AFZ24657.1"/>
    <property type="molecule type" value="Genomic_DNA"/>
</dbReference>
<protein>
    <submittedName>
        <fullName evidence="3">Orange carotenoid protein</fullName>
    </submittedName>
</protein>
<dbReference type="HOGENOM" id="CLU_075069_2_0_3"/>
<keyword evidence="1" id="KW-0605">Phycobilisome</keyword>
<proteinExistence type="inferred from homology"/>
<keyword evidence="4" id="KW-1185">Reference proteome</keyword>
<evidence type="ECO:0000259" key="2">
    <source>
        <dbReference type="PROSITE" id="PS51773"/>
    </source>
</evidence>
<keyword evidence="1" id="KW-0793">Thylakoid</keyword>